<keyword evidence="4" id="KW-1185">Reference proteome</keyword>
<feature type="domain" description="Glycosyltransferase 2-like" evidence="2">
    <location>
        <begin position="5"/>
        <end position="138"/>
    </location>
</feature>
<dbReference type="GO" id="GO:0016758">
    <property type="term" value="F:hexosyltransferase activity"/>
    <property type="evidence" value="ECO:0007669"/>
    <property type="project" value="UniProtKB-ARBA"/>
</dbReference>
<gene>
    <name evidence="3" type="ORF">SAMN05216238_108145</name>
</gene>
<dbReference type="OrthoDB" id="396512at2"/>
<dbReference type="InterPro" id="IPR001173">
    <property type="entry name" value="Glyco_trans_2-like"/>
</dbReference>
<reference evidence="4" key="1">
    <citation type="submission" date="2016-10" db="EMBL/GenBank/DDBJ databases">
        <authorList>
            <person name="Varghese N."/>
            <person name="Submissions S."/>
        </authorList>
    </citation>
    <scope>NUCLEOTIDE SEQUENCE [LARGE SCALE GENOMIC DNA]</scope>
    <source>
        <strain evidence="4">DSM 22530</strain>
    </source>
</reference>
<dbReference type="RefSeq" id="WP_090085813.1">
    <property type="nucleotide sequence ID" value="NZ_FOMR01000008.1"/>
</dbReference>
<dbReference type="EMBL" id="FOMR01000008">
    <property type="protein sequence ID" value="SFE11373.1"/>
    <property type="molecule type" value="Genomic_DNA"/>
</dbReference>
<dbReference type="STRING" id="640948.SAMN05216238_108145"/>
<protein>
    <submittedName>
        <fullName evidence="3">Glycosyltransferase involved in cell wall bisynthesis</fullName>
    </submittedName>
</protein>
<dbReference type="PANTHER" id="PTHR22916">
    <property type="entry name" value="GLYCOSYLTRANSFERASE"/>
    <property type="match status" value="1"/>
</dbReference>
<dbReference type="PANTHER" id="PTHR22916:SF3">
    <property type="entry name" value="UDP-GLCNAC:BETAGAL BETA-1,3-N-ACETYLGLUCOSAMINYLTRANSFERASE-LIKE PROTEIN 1"/>
    <property type="match status" value="1"/>
</dbReference>
<proteinExistence type="inferred from homology"/>
<accession>A0A1I1XZY4</accession>
<dbReference type="AlphaFoldDB" id="A0A1I1XZY4"/>
<organism evidence="3 4">
    <name type="scientific">Lentibacillus persicus</name>
    <dbReference type="NCBI Taxonomy" id="640948"/>
    <lineage>
        <taxon>Bacteria</taxon>
        <taxon>Bacillati</taxon>
        <taxon>Bacillota</taxon>
        <taxon>Bacilli</taxon>
        <taxon>Bacillales</taxon>
        <taxon>Bacillaceae</taxon>
        <taxon>Lentibacillus</taxon>
    </lineage>
</organism>
<dbReference type="InterPro" id="IPR029044">
    <property type="entry name" value="Nucleotide-diphossugar_trans"/>
</dbReference>
<evidence type="ECO:0000259" key="2">
    <source>
        <dbReference type="Pfam" id="PF00535"/>
    </source>
</evidence>
<evidence type="ECO:0000256" key="1">
    <source>
        <dbReference type="ARBA" id="ARBA00006739"/>
    </source>
</evidence>
<name>A0A1I1XZY4_9BACI</name>
<sequence length="316" mass="36489">MLQLTIIIPHFNDTASLSELLDTIPVSADIQTIVIDDQSDLSHQEKLMKLHQTKNFELYHNSSGKKGAGTCRNIGLKNAKGKWLLFADADDYFINGFYETVQRYFESEVDVVYFRPTSIIADTGEVSSRHIPFAKLISDAGSTVNSKKSELSLRYKFIVPWSKLMRRAFVNKYSIDFDDVIAANDVMFATKAGWYLNAYDISEEVIYCATTNKGSLTMTINDTVFDVRLNVFIRQYQFLRKRLSKADFKLLGLSGRPLLIKAVDIGWKKPISVFLKLKYHRVRILEAKLLNPVRFVEKTMVILRKRRRERPYYINK</sequence>
<dbReference type="Proteomes" id="UP000199474">
    <property type="component" value="Unassembled WGS sequence"/>
</dbReference>
<evidence type="ECO:0000313" key="3">
    <source>
        <dbReference type="EMBL" id="SFE11373.1"/>
    </source>
</evidence>
<evidence type="ECO:0000313" key="4">
    <source>
        <dbReference type="Proteomes" id="UP000199474"/>
    </source>
</evidence>
<dbReference type="CDD" id="cd00761">
    <property type="entry name" value="Glyco_tranf_GTA_type"/>
    <property type="match status" value="1"/>
</dbReference>
<dbReference type="Pfam" id="PF00535">
    <property type="entry name" value="Glycos_transf_2"/>
    <property type="match status" value="1"/>
</dbReference>
<comment type="similarity">
    <text evidence="1">Belongs to the glycosyltransferase 2 family.</text>
</comment>
<dbReference type="SUPFAM" id="SSF53448">
    <property type="entry name" value="Nucleotide-diphospho-sugar transferases"/>
    <property type="match status" value="1"/>
</dbReference>
<dbReference type="Gene3D" id="3.90.550.10">
    <property type="entry name" value="Spore Coat Polysaccharide Biosynthesis Protein SpsA, Chain A"/>
    <property type="match status" value="1"/>
</dbReference>
<keyword evidence="3" id="KW-0808">Transferase</keyword>